<dbReference type="CDD" id="cd19092">
    <property type="entry name" value="AKR_BsYcsN_EcYdhF-like"/>
    <property type="match status" value="1"/>
</dbReference>
<dbReference type="AlphaFoldDB" id="A0A3N5XWY1"/>
<dbReference type="GO" id="GO:0005829">
    <property type="term" value="C:cytosol"/>
    <property type="evidence" value="ECO:0007669"/>
    <property type="project" value="TreeGrafter"/>
</dbReference>
<dbReference type="Pfam" id="PF00248">
    <property type="entry name" value="Aldo_ket_red"/>
    <property type="match status" value="1"/>
</dbReference>
<dbReference type="InterPro" id="IPR036812">
    <property type="entry name" value="NAD(P)_OxRdtase_dom_sf"/>
</dbReference>
<comment type="caution">
    <text evidence="2">The sequence shown here is derived from an EMBL/GenBank/DDBJ whole genome shotgun (WGS) entry which is preliminary data.</text>
</comment>
<accession>A0A3N5XWY1</accession>
<dbReference type="SUPFAM" id="SSF51430">
    <property type="entry name" value="NAD(P)-linked oxidoreductase"/>
    <property type="match status" value="1"/>
</dbReference>
<organism evidence="2 3">
    <name type="scientific">Alteromonas sediminis</name>
    <dbReference type="NCBI Taxonomy" id="2259342"/>
    <lineage>
        <taxon>Bacteria</taxon>
        <taxon>Pseudomonadati</taxon>
        <taxon>Pseudomonadota</taxon>
        <taxon>Gammaproteobacteria</taxon>
        <taxon>Alteromonadales</taxon>
        <taxon>Alteromonadaceae</taxon>
        <taxon>Alteromonas/Salinimonas group</taxon>
        <taxon>Alteromonas</taxon>
    </lineage>
</organism>
<dbReference type="InterPro" id="IPR050523">
    <property type="entry name" value="AKR_Detox_Biosynth"/>
</dbReference>
<proteinExistence type="predicted"/>
<dbReference type="Gene3D" id="3.20.20.100">
    <property type="entry name" value="NADP-dependent oxidoreductase domain"/>
    <property type="match status" value="1"/>
</dbReference>
<dbReference type="PANTHER" id="PTHR43364">
    <property type="entry name" value="NADH-SPECIFIC METHYLGLYOXAL REDUCTASE-RELATED"/>
    <property type="match status" value="1"/>
</dbReference>
<evidence type="ECO:0000259" key="1">
    <source>
        <dbReference type="Pfam" id="PF00248"/>
    </source>
</evidence>
<sequence>MQRARSEIIYGCMGFGGDWSTAPISKADQLKATTLIETAIEQGVTTFDHADIYTLGKAEEVFGNVLRTQPALRDKIQIQTKCGIRFQSETAPGRYDFSKAWIEASVDGSLKRLQIEQIDTLLLHRPDALVEVDELAETLSGLIDSGKIKHVGVSNMNRFQIALLQSSLPFPITANQLEISLLHADLIKEGLFFNTGESQNGADTLAFCQANRVSIQAWGSLAQGKLTGGTATSEAEMKTAELVQQLAEEYRCSKEAIVIAWLLRHPAQIAPVLGTTNPARLTACMQAADIWLTREHWYQLLITALGKPLP</sequence>
<feature type="domain" description="NADP-dependent oxidoreductase" evidence="1">
    <location>
        <begin position="7"/>
        <end position="298"/>
    </location>
</feature>
<dbReference type="Proteomes" id="UP000275281">
    <property type="component" value="Unassembled WGS sequence"/>
</dbReference>
<reference evidence="2 3" key="1">
    <citation type="submission" date="2018-11" db="EMBL/GenBank/DDBJ databases">
        <authorList>
            <person name="Ye M.-Q."/>
            <person name="Du Z.-J."/>
        </authorList>
    </citation>
    <scope>NUCLEOTIDE SEQUENCE [LARGE SCALE GENOMIC DNA]</scope>
    <source>
        <strain evidence="2 3">U0105</strain>
    </source>
</reference>
<dbReference type="RefSeq" id="WP_124028779.1">
    <property type="nucleotide sequence ID" value="NZ_JBHRSN010000014.1"/>
</dbReference>
<evidence type="ECO:0000313" key="2">
    <source>
        <dbReference type="EMBL" id="RPJ65232.1"/>
    </source>
</evidence>
<dbReference type="OrthoDB" id="9768793at2"/>
<dbReference type="InterPro" id="IPR023210">
    <property type="entry name" value="NADP_OxRdtase_dom"/>
</dbReference>
<dbReference type="InterPro" id="IPR020471">
    <property type="entry name" value="AKR"/>
</dbReference>
<dbReference type="EMBL" id="RPOK01000005">
    <property type="protein sequence ID" value="RPJ65232.1"/>
    <property type="molecule type" value="Genomic_DNA"/>
</dbReference>
<protein>
    <submittedName>
        <fullName evidence="2">Aldo/keto reductase</fullName>
    </submittedName>
</protein>
<evidence type="ECO:0000313" key="3">
    <source>
        <dbReference type="Proteomes" id="UP000275281"/>
    </source>
</evidence>
<name>A0A3N5XWY1_9ALTE</name>
<dbReference type="PRINTS" id="PR00069">
    <property type="entry name" value="ALDKETRDTASE"/>
</dbReference>
<dbReference type="GO" id="GO:0016491">
    <property type="term" value="F:oxidoreductase activity"/>
    <property type="evidence" value="ECO:0007669"/>
    <property type="project" value="InterPro"/>
</dbReference>
<dbReference type="PANTHER" id="PTHR43364:SF1">
    <property type="entry name" value="OXIDOREDUCTASE YDHF"/>
    <property type="match status" value="1"/>
</dbReference>
<keyword evidence="3" id="KW-1185">Reference proteome</keyword>
<gene>
    <name evidence="2" type="ORF">DRW07_15090</name>
</gene>